<protein>
    <submittedName>
        <fullName evidence="3">Peptidoglycan/xylan/chitin deacetylase (PgdA/CDA1 family)</fullName>
    </submittedName>
</protein>
<keyword evidence="1" id="KW-0732">Signal</keyword>
<sequence>MLNKTTTYGLVRGILGTILAAALMATAVPLSASASETASAANVLSSTEALAPPLGVILATVPAKVRTTANVNLRTGSSTSHKILLTIPSGKVVPVSARSTNGWYKVAYAGRTGWVSNSYVTTSTKTPVAPRAPRLKGPNRTSRVVLTFDDCPRTLSAFTSAVNYASANNIGLVLAPTGNCLTSFKSRYGVDIAARARAKGQWVINHSISHLDLRKLSCAAAAAQLGGSGVHTNFGRPPFGAVDASVTCAYARVGMAIWTWSRDTLDWSVKSKATTVARASAAKPGDTVLMHMQWYGFEPDSLHQINKNLNKRGVKLCRAYHGTDGTGAVASTPVRLPSSLPC</sequence>
<dbReference type="Proteomes" id="UP001296993">
    <property type="component" value="Unassembled WGS sequence"/>
</dbReference>
<dbReference type="Gene3D" id="3.20.20.370">
    <property type="entry name" value="Glycoside hydrolase/deacetylase"/>
    <property type="match status" value="1"/>
</dbReference>
<dbReference type="RefSeq" id="WP_209999754.1">
    <property type="nucleotide sequence ID" value="NZ_BAAAJY010000011.1"/>
</dbReference>
<gene>
    <name evidence="3" type="ORF">JOF47_002988</name>
</gene>
<dbReference type="InterPro" id="IPR003646">
    <property type="entry name" value="SH3-like_bac-type"/>
</dbReference>
<dbReference type="EMBL" id="JAGIOF010000001">
    <property type="protein sequence ID" value="MBP2387477.1"/>
    <property type="molecule type" value="Genomic_DNA"/>
</dbReference>
<feature type="signal peptide" evidence="1">
    <location>
        <begin position="1"/>
        <end position="34"/>
    </location>
</feature>
<feature type="domain" description="SH3b" evidence="2">
    <location>
        <begin position="60"/>
        <end position="124"/>
    </location>
</feature>
<dbReference type="PROSITE" id="PS51781">
    <property type="entry name" value="SH3B"/>
    <property type="match status" value="1"/>
</dbReference>
<evidence type="ECO:0000259" key="2">
    <source>
        <dbReference type="PROSITE" id="PS51781"/>
    </source>
</evidence>
<dbReference type="InterPro" id="IPR050248">
    <property type="entry name" value="Polysacc_deacetylase_ArnD"/>
</dbReference>
<dbReference type="InterPro" id="IPR011330">
    <property type="entry name" value="Glyco_hydro/deAcase_b/a-brl"/>
</dbReference>
<name>A0ABS4XG81_9MICC</name>
<organism evidence="3 4">
    <name type="scientific">Paeniglutamicibacter kerguelensis</name>
    <dbReference type="NCBI Taxonomy" id="254788"/>
    <lineage>
        <taxon>Bacteria</taxon>
        <taxon>Bacillati</taxon>
        <taxon>Actinomycetota</taxon>
        <taxon>Actinomycetes</taxon>
        <taxon>Micrococcales</taxon>
        <taxon>Micrococcaceae</taxon>
        <taxon>Paeniglutamicibacter</taxon>
    </lineage>
</organism>
<reference evidence="3 4" key="1">
    <citation type="submission" date="2021-03" db="EMBL/GenBank/DDBJ databases">
        <title>Sequencing the genomes of 1000 actinobacteria strains.</title>
        <authorList>
            <person name="Klenk H.-P."/>
        </authorList>
    </citation>
    <scope>NUCLEOTIDE SEQUENCE [LARGE SCALE GENOMIC DNA]</scope>
    <source>
        <strain evidence="3 4">DSM 15797</strain>
    </source>
</reference>
<dbReference type="Gene3D" id="2.30.30.40">
    <property type="entry name" value="SH3 Domains"/>
    <property type="match status" value="1"/>
</dbReference>
<evidence type="ECO:0000313" key="3">
    <source>
        <dbReference type="EMBL" id="MBP2387477.1"/>
    </source>
</evidence>
<comment type="caution">
    <text evidence="3">The sequence shown here is derived from an EMBL/GenBank/DDBJ whole genome shotgun (WGS) entry which is preliminary data.</text>
</comment>
<feature type="chain" id="PRO_5046781307" evidence="1">
    <location>
        <begin position="35"/>
        <end position="342"/>
    </location>
</feature>
<dbReference type="InterPro" id="IPR036028">
    <property type="entry name" value="SH3-like_dom_sf"/>
</dbReference>
<accession>A0ABS4XG81</accession>
<dbReference type="SUPFAM" id="SSF88713">
    <property type="entry name" value="Glycoside hydrolase/deacetylase"/>
    <property type="match status" value="1"/>
</dbReference>
<keyword evidence="4" id="KW-1185">Reference proteome</keyword>
<dbReference type="SUPFAM" id="SSF50044">
    <property type="entry name" value="SH3-domain"/>
    <property type="match status" value="1"/>
</dbReference>
<evidence type="ECO:0000256" key="1">
    <source>
        <dbReference type="SAM" id="SignalP"/>
    </source>
</evidence>
<dbReference type="SMART" id="SM00287">
    <property type="entry name" value="SH3b"/>
    <property type="match status" value="1"/>
</dbReference>
<evidence type="ECO:0000313" key="4">
    <source>
        <dbReference type="Proteomes" id="UP001296993"/>
    </source>
</evidence>
<dbReference type="Pfam" id="PF08239">
    <property type="entry name" value="SH3_3"/>
    <property type="match status" value="1"/>
</dbReference>
<proteinExistence type="predicted"/>
<dbReference type="CDD" id="cd10917">
    <property type="entry name" value="CE4_NodB_like_6s_7s"/>
    <property type="match status" value="1"/>
</dbReference>
<dbReference type="PANTHER" id="PTHR10587">
    <property type="entry name" value="GLYCOSYL TRANSFERASE-RELATED"/>
    <property type="match status" value="1"/>
</dbReference>
<dbReference type="Pfam" id="PF01522">
    <property type="entry name" value="Polysacc_deac_1"/>
    <property type="match status" value="1"/>
</dbReference>
<dbReference type="InterPro" id="IPR002509">
    <property type="entry name" value="NODB_dom"/>
</dbReference>